<evidence type="ECO:0000256" key="1">
    <source>
        <dbReference type="ARBA" id="ARBA00023015"/>
    </source>
</evidence>
<organism evidence="5 6">
    <name type="scientific">Olea europaea subsp. europaea</name>
    <dbReference type="NCBI Taxonomy" id="158383"/>
    <lineage>
        <taxon>Eukaryota</taxon>
        <taxon>Viridiplantae</taxon>
        <taxon>Streptophyta</taxon>
        <taxon>Embryophyta</taxon>
        <taxon>Tracheophyta</taxon>
        <taxon>Spermatophyta</taxon>
        <taxon>Magnoliopsida</taxon>
        <taxon>eudicotyledons</taxon>
        <taxon>Gunneridae</taxon>
        <taxon>Pentapetalae</taxon>
        <taxon>asterids</taxon>
        <taxon>lamiids</taxon>
        <taxon>Lamiales</taxon>
        <taxon>Oleaceae</taxon>
        <taxon>Oleeae</taxon>
        <taxon>Olea</taxon>
    </lineage>
</organism>
<dbReference type="EMBL" id="CACTIH010003808">
    <property type="protein sequence ID" value="CAA2985437.1"/>
    <property type="molecule type" value="Genomic_DNA"/>
</dbReference>
<comment type="caution">
    <text evidence="3">Lacks conserved residue(s) required for the propagation of feature annotation.</text>
</comment>
<feature type="region of interest" description="Disordered" evidence="4">
    <location>
        <begin position="1"/>
        <end position="67"/>
    </location>
</feature>
<dbReference type="Pfam" id="PF03514">
    <property type="entry name" value="GRAS"/>
    <property type="match status" value="1"/>
</dbReference>
<evidence type="ECO:0000256" key="2">
    <source>
        <dbReference type="ARBA" id="ARBA00023163"/>
    </source>
</evidence>
<keyword evidence="6" id="KW-1185">Reference proteome</keyword>
<dbReference type="AlphaFoldDB" id="A0A8S0S2A2"/>
<comment type="similarity">
    <text evidence="3">Belongs to the GRAS family.</text>
</comment>
<evidence type="ECO:0000313" key="5">
    <source>
        <dbReference type="EMBL" id="CAA2985437.1"/>
    </source>
</evidence>
<dbReference type="PANTHER" id="PTHR31636">
    <property type="entry name" value="OSJNBA0084A10.13 PROTEIN-RELATED"/>
    <property type="match status" value="1"/>
</dbReference>
<reference evidence="5 6" key="1">
    <citation type="submission" date="2019-12" db="EMBL/GenBank/DDBJ databases">
        <authorList>
            <person name="Alioto T."/>
            <person name="Alioto T."/>
            <person name="Gomez Garrido J."/>
        </authorList>
    </citation>
    <scope>NUCLEOTIDE SEQUENCE [LARGE SCALE GENOMIC DNA]</scope>
</reference>
<comment type="caution">
    <text evidence="5">The sequence shown here is derived from an EMBL/GenBank/DDBJ whole genome shotgun (WGS) entry which is preliminary data.</text>
</comment>
<proteinExistence type="inferred from homology"/>
<dbReference type="Gramene" id="OE9A121171T1">
    <property type="protein sequence ID" value="OE9A121171C1"/>
    <property type="gene ID" value="OE9A121171"/>
</dbReference>
<evidence type="ECO:0000313" key="6">
    <source>
        <dbReference type="Proteomes" id="UP000594638"/>
    </source>
</evidence>
<evidence type="ECO:0000256" key="3">
    <source>
        <dbReference type="PROSITE-ProRule" id="PRU01191"/>
    </source>
</evidence>
<sequence>MKVPFSANNQSDQTVSSKPSNCTVNTTPNTNLQDVTTPTSSPYEPKSVLEIQGSPSPVADKKPASDTDNSIVLDDPFQLEDHVLSHQFDDLDSFMREFGLNDDSSPVSKPIYQHSINGEPQTLTQYPSLQEFPPISLFDSTQFVPSDFGLFSDISTYNTASLSHNTNIVNTFDVSTDIQSFNNNDWNVGFNYVNDLIRLAECFDTNSLQIGQTILARLNQTLRSPIGKPPQRAAFYFKEALQSLFTGLTQTTHPASTSEIIQTIKAQKTFSSISPIPMFSSFTANQALLEATDGCTHVQVIDFDIGLGGQWASFMKELASKADSRKMTPPVLRITAIVPEDYATESRLITENLTQFARELNIKFDIDFVSIRSFGYLSFRAIKFMDGEKIAVLLSPAIFQQIGTGFLNDLRHVPPHVVVHVHSEGQMGFGTSSYRQTVIGGLEFYTGLLESLETANVNDDGSDWMRRIETFVFFPKILKAMEAAGHQGPPWREALVAVGLRQVGPSHFSYLQAECLLRRMQVRGFHVAKHQEEMLLYWHDRLLFATSAWKY</sequence>
<name>A0A8S0S2A2_OLEEU</name>
<feature type="region of interest" description="Leucine repeat II (LRII)" evidence="3">
    <location>
        <begin position="348"/>
        <end position="380"/>
    </location>
</feature>
<dbReference type="OrthoDB" id="764992at2759"/>
<gene>
    <name evidence="5" type="ORF">OLEA9_A121171</name>
</gene>
<keyword evidence="1" id="KW-0805">Transcription regulation</keyword>
<dbReference type="Proteomes" id="UP000594638">
    <property type="component" value="Unassembled WGS sequence"/>
</dbReference>
<feature type="region of interest" description="SAW" evidence="3">
    <location>
        <begin position="480"/>
        <end position="550"/>
    </location>
</feature>
<protein>
    <submittedName>
        <fullName evidence="5">Scarecrow 15</fullName>
    </submittedName>
</protein>
<evidence type="ECO:0000256" key="4">
    <source>
        <dbReference type="SAM" id="MobiDB-lite"/>
    </source>
</evidence>
<dbReference type="PROSITE" id="PS50985">
    <property type="entry name" value="GRAS"/>
    <property type="match status" value="1"/>
</dbReference>
<accession>A0A8S0S2A2</accession>
<keyword evidence="2" id="KW-0804">Transcription</keyword>
<feature type="compositionally biased region" description="Polar residues" evidence="4">
    <location>
        <begin position="1"/>
        <end position="42"/>
    </location>
</feature>
<dbReference type="InterPro" id="IPR005202">
    <property type="entry name" value="TF_GRAS"/>
</dbReference>